<dbReference type="Proteomes" id="UP001283361">
    <property type="component" value="Unassembled WGS sequence"/>
</dbReference>
<reference evidence="1" key="1">
    <citation type="journal article" date="2023" name="G3 (Bethesda)">
        <title>A reference genome for the long-term kleptoplast-retaining sea slug Elysia crispata morphotype clarki.</title>
        <authorList>
            <person name="Eastman K.E."/>
            <person name="Pendleton A.L."/>
            <person name="Shaikh M.A."/>
            <person name="Suttiyut T."/>
            <person name="Ogas R."/>
            <person name="Tomko P."/>
            <person name="Gavelis G."/>
            <person name="Widhalm J.R."/>
            <person name="Wisecaver J.H."/>
        </authorList>
    </citation>
    <scope>NUCLEOTIDE SEQUENCE</scope>
    <source>
        <strain evidence="1">ECLA1</strain>
    </source>
</reference>
<dbReference type="AlphaFoldDB" id="A0AAE0Y2I6"/>
<evidence type="ECO:0000313" key="2">
    <source>
        <dbReference type="Proteomes" id="UP001283361"/>
    </source>
</evidence>
<accession>A0AAE0Y2I6</accession>
<proteinExistence type="predicted"/>
<keyword evidence="2" id="KW-1185">Reference proteome</keyword>
<organism evidence="1 2">
    <name type="scientific">Elysia crispata</name>
    <name type="common">lettuce slug</name>
    <dbReference type="NCBI Taxonomy" id="231223"/>
    <lineage>
        <taxon>Eukaryota</taxon>
        <taxon>Metazoa</taxon>
        <taxon>Spiralia</taxon>
        <taxon>Lophotrochozoa</taxon>
        <taxon>Mollusca</taxon>
        <taxon>Gastropoda</taxon>
        <taxon>Heterobranchia</taxon>
        <taxon>Euthyneura</taxon>
        <taxon>Panpulmonata</taxon>
        <taxon>Sacoglossa</taxon>
        <taxon>Placobranchoidea</taxon>
        <taxon>Plakobranchidae</taxon>
        <taxon>Elysia</taxon>
    </lineage>
</organism>
<name>A0AAE0Y2I6_9GAST</name>
<sequence>MWSVKSLNSLAWPSSAAYSNRQSLRHFSSIVPHTAGWPPRTCHNQTTLGSEAFLSVSQARIQQHTDFKLLRLRAKVKSENF</sequence>
<gene>
    <name evidence="1" type="ORF">RRG08_066159</name>
</gene>
<evidence type="ECO:0000313" key="1">
    <source>
        <dbReference type="EMBL" id="KAK3730740.1"/>
    </source>
</evidence>
<dbReference type="EMBL" id="JAWDGP010007060">
    <property type="protein sequence ID" value="KAK3730740.1"/>
    <property type="molecule type" value="Genomic_DNA"/>
</dbReference>
<comment type="caution">
    <text evidence="1">The sequence shown here is derived from an EMBL/GenBank/DDBJ whole genome shotgun (WGS) entry which is preliminary data.</text>
</comment>
<protein>
    <submittedName>
        <fullName evidence="1">Uncharacterized protein</fullName>
    </submittedName>
</protein>